<organism evidence="1 2">
    <name type="scientific">Citrobacter koseri</name>
    <name type="common">Citrobacter diversus</name>
    <dbReference type="NCBI Taxonomy" id="545"/>
    <lineage>
        <taxon>Bacteria</taxon>
        <taxon>Pseudomonadati</taxon>
        <taxon>Pseudomonadota</taxon>
        <taxon>Gammaproteobacteria</taxon>
        <taxon>Enterobacterales</taxon>
        <taxon>Enterobacteriaceae</taxon>
        <taxon>Citrobacter</taxon>
    </lineage>
</organism>
<dbReference type="Proteomes" id="UP000270272">
    <property type="component" value="Chromosome"/>
</dbReference>
<dbReference type="AlphaFoldDB" id="A0A3S4KPZ8"/>
<evidence type="ECO:0000313" key="2">
    <source>
        <dbReference type="Proteomes" id="UP000270272"/>
    </source>
</evidence>
<evidence type="ECO:0000313" key="1">
    <source>
        <dbReference type="EMBL" id="VEB94251.1"/>
    </source>
</evidence>
<proteinExistence type="predicted"/>
<gene>
    <name evidence="1" type="ORF">NCTC11075_05167</name>
</gene>
<dbReference type="EMBL" id="LR134204">
    <property type="protein sequence ID" value="VEB94251.1"/>
    <property type="molecule type" value="Genomic_DNA"/>
</dbReference>
<name>A0A3S4KPZ8_CITKO</name>
<protein>
    <submittedName>
        <fullName evidence="1">Uncharacterized protein</fullName>
    </submittedName>
</protein>
<dbReference type="RefSeq" id="WP_153258320.1">
    <property type="nucleotide sequence ID" value="NZ_JADVFF010000002.1"/>
</dbReference>
<accession>A0A3S4KPZ8</accession>
<reference evidence="1 2" key="1">
    <citation type="submission" date="2018-12" db="EMBL/GenBank/DDBJ databases">
        <authorList>
            <consortium name="Pathogen Informatics"/>
        </authorList>
    </citation>
    <scope>NUCLEOTIDE SEQUENCE [LARGE SCALE GENOMIC DNA]</scope>
    <source>
        <strain evidence="1 2">NCTC11075</strain>
    </source>
</reference>
<sequence>MIDQMSLHYEEQTSYILVDNVTPLMNSLPFPRGYMGNKKLKKVLREHSANDNVQNIMNIAFQKPQDLNIGDIVDWSLRGIDLNVVVLCHEKAFVKGTYVWMVVVGIIEE</sequence>